<evidence type="ECO:0000256" key="7">
    <source>
        <dbReference type="PROSITE-ProRule" id="PRU00703"/>
    </source>
</evidence>
<dbReference type="InterPro" id="IPR002550">
    <property type="entry name" value="CNNM"/>
</dbReference>
<protein>
    <recommendedName>
        <fullName evidence="14">CNNM transmembrane domain-containing protein</fullName>
    </recommendedName>
</protein>
<gene>
    <name evidence="13" type="ORF">Cvel_6315</name>
</gene>
<keyword evidence="4 8" id="KW-1133">Transmembrane helix</keyword>
<keyword evidence="5 7" id="KW-0129">CBS domain</keyword>
<dbReference type="SMART" id="SM00116">
    <property type="entry name" value="CBS"/>
    <property type="match status" value="2"/>
</dbReference>
<evidence type="ECO:0000256" key="8">
    <source>
        <dbReference type="PROSITE-ProRule" id="PRU01193"/>
    </source>
</evidence>
<evidence type="ECO:0000256" key="4">
    <source>
        <dbReference type="ARBA" id="ARBA00022989"/>
    </source>
</evidence>
<accession>A0A0G4HCE8</accession>
<dbReference type="InterPro" id="IPR005170">
    <property type="entry name" value="Transptr-assoc_dom"/>
</dbReference>
<dbReference type="GO" id="GO:0016020">
    <property type="term" value="C:membrane"/>
    <property type="evidence" value="ECO:0007669"/>
    <property type="project" value="UniProtKB-SubCell"/>
</dbReference>
<dbReference type="PROSITE" id="PS51846">
    <property type="entry name" value="CNNM"/>
    <property type="match status" value="1"/>
</dbReference>
<dbReference type="AlphaFoldDB" id="A0A0G4HCE8"/>
<feature type="compositionally biased region" description="Acidic residues" evidence="9">
    <location>
        <begin position="444"/>
        <end position="453"/>
    </location>
</feature>
<dbReference type="FunFam" id="3.10.580.10:FF:000002">
    <property type="entry name" value="Magnesium/cobalt efflux protein CorC"/>
    <property type="match status" value="1"/>
</dbReference>
<sequence length="595" mass="64591">MAVGGSAPVPTGPASRSEIVRNFASWLGLFGITAAFHAAEKAIDNLYPWKLRQFAEEEGPSSPFARLLEDILGFQFTILMTTTACTIFSANMFVGLMSQLFGSTGAAYSSTVLTILTIFFAELIPKAIGVSNPELSARLMVRPINFASSMLKPVSFLFTSLSTLLLKFVGLEISEDEGQDVSEEMLKMMILGARSSGGIQKEEGKMMQSVLRLEDMSCNQIMRPRVDVVAIDKSESLGDLLQLSIDSRCARIPVFQGDIDNIIGIAKLKNVLKYLAAPGNSLNATVEEILEPERDKPFFVYEASAAWDVLQEMRKKRHHMGVVVDEHGGTSGIITMEDLIEEVVGDIYDEDELEDLKDDDAMILWDADQQRYLISGAADLREIDSGLRLCIDEETFSSFASFSGWVCDEAGRIPKEGDYLLVSKYILKVLEADERRVLRLSVEEMSEDEEEENAGDREKEKERQSGGPSLSIVGQFVRLGPSAHMVGEGISAKSAVGKGYASTDDSAVIAKNARGHKFARTGAIAPIAKSAEAKESVSMVESVHSARNVAEAAFAYTDVSAIIAKSVGGRGFVNTIEGESSAKNVGGAPFAFMDA</sequence>
<evidence type="ECO:0000256" key="6">
    <source>
        <dbReference type="ARBA" id="ARBA00023136"/>
    </source>
</evidence>
<evidence type="ECO:0000313" key="13">
    <source>
        <dbReference type="EMBL" id="CEM41653.1"/>
    </source>
</evidence>
<keyword evidence="2 8" id="KW-0812">Transmembrane</keyword>
<dbReference type="SUPFAM" id="SSF56176">
    <property type="entry name" value="FAD-binding/transporter-associated domain-like"/>
    <property type="match status" value="1"/>
</dbReference>
<dbReference type="CDD" id="cd04590">
    <property type="entry name" value="CBS_pair_CorC_HlyC_assoc"/>
    <property type="match status" value="1"/>
</dbReference>
<feature type="domain" description="CNNM transmembrane" evidence="12">
    <location>
        <begin position="15"/>
        <end position="203"/>
    </location>
</feature>
<evidence type="ECO:0000256" key="5">
    <source>
        <dbReference type="ARBA" id="ARBA00023122"/>
    </source>
</evidence>
<feature type="transmembrane region" description="Helical" evidence="10">
    <location>
        <begin position="71"/>
        <end position="94"/>
    </location>
</feature>
<dbReference type="PROSITE" id="PS51371">
    <property type="entry name" value="CBS"/>
    <property type="match status" value="2"/>
</dbReference>
<evidence type="ECO:0000256" key="2">
    <source>
        <dbReference type="ARBA" id="ARBA00022692"/>
    </source>
</evidence>
<reference evidence="13" key="1">
    <citation type="submission" date="2014-11" db="EMBL/GenBank/DDBJ databases">
        <authorList>
            <person name="Otto D Thomas"/>
            <person name="Naeem Raeece"/>
        </authorList>
    </citation>
    <scope>NUCLEOTIDE SEQUENCE</scope>
</reference>
<dbReference type="GO" id="GO:0050660">
    <property type="term" value="F:flavin adenine dinucleotide binding"/>
    <property type="evidence" value="ECO:0007669"/>
    <property type="project" value="InterPro"/>
</dbReference>
<feature type="compositionally biased region" description="Basic and acidic residues" evidence="9">
    <location>
        <begin position="454"/>
        <end position="464"/>
    </location>
</feature>
<evidence type="ECO:0000259" key="12">
    <source>
        <dbReference type="PROSITE" id="PS51846"/>
    </source>
</evidence>
<evidence type="ECO:0000256" key="10">
    <source>
        <dbReference type="SAM" id="Phobius"/>
    </source>
</evidence>
<comment type="subcellular location">
    <subcellularLocation>
        <location evidence="1">Membrane</location>
        <topology evidence="1">Multi-pass membrane protein</topology>
    </subcellularLocation>
</comment>
<dbReference type="VEuPathDB" id="CryptoDB:Cvel_6315"/>
<name>A0A0G4HCE8_9ALVE</name>
<dbReference type="PANTHER" id="PTHR22777">
    <property type="entry name" value="HEMOLYSIN-RELATED"/>
    <property type="match status" value="1"/>
</dbReference>
<dbReference type="InterPro" id="IPR046342">
    <property type="entry name" value="CBS_dom_sf"/>
</dbReference>
<dbReference type="InterPro" id="IPR016169">
    <property type="entry name" value="FAD-bd_PCMH_sub2"/>
</dbReference>
<evidence type="ECO:0000256" key="3">
    <source>
        <dbReference type="ARBA" id="ARBA00022737"/>
    </source>
</evidence>
<dbReference type="SUPFAM" id="SSF54631">
    <property type="entry name" value="CBS-domain pair"/>
    <property type="match status" value="1"/>
</dbReference>
<dbReference type="SMART" id="SM01091">
    <property type="entry name" value="CorC_HlyC"/>
    <property type="match status" value="1"/>
</dbReference>
<dbReference type="Gene3D" id="3.10.580.10">
    <property type="entry name" value="CBS-domain"/>
    <property type="match status" value="1"/>
</dbReference>
<dbReference type="PhylomeDB" id="A0A0G4HCE8"/>
<dbReference type="EMBL" id="CDMZ01002279">
    <property type="protein sequence ID" value="CEM41653.1"/>
    <property type="molecule type" value="Genomic_DNA"/>
</dbReference>
<evidence type="ECO:0008006" key="14">
    <source>
        <dbReference type="Google" id="ProtNLM"/>
    </source>
</evidence>
<feature type="transmembrane region" description="Helical" evidence="10">
    <location>
        <begin position="106"/>
        <end position="124"/>
    </location>
</feature>
<evidence type="ECO:0000256" key="9">
    <source>
        <dbReference type="SAM" id="MobiDB-lite"/>
    </source>
</evidence>
<dbReference type="InterPro" id="IPR000644">
    <property type="entry name" value="CBS_dom"/>
</dbReference>
<dbReference type="InterPro" id="IPR036318">
    <property type="entry name" value="FAD-bd_PCMH-like_sf"/>
</dbReference>
<feature type="domain" description="CBS" evidence="11">
    <location>
        <begin position="222"/>
        <end position="282"/>
    </location>
</feature>
<dbReference type="InterPro" id="IPR044751">
    <property type="entry name" value="Ion_transp-like_CBS"/>
</dbReference>
<evidence type="ECO:0000256" key="1">
    <source>
        <dbReference type="ARBA" id="ARBA00004141"/>
    </source>
</evidence>
<dbReference type="Pfam" id="PF00571">
    <property type="entry name" value="CBS"/>
    <property type="match status" value="2"/>
</dbReference>
<evidence type="ECO:0000259" key="11">
    <source>
        <dbReference type="PROSITE" id="PS51371"/>
    </source>
</evidence>
<feature type="region of interest" description="Disordered" evidence="9">
    <location>
        <begin position="444"/>
        <end position="469"/>
    </location>
</feature>
<keyword evidence="3" id="KW-0677">Repeat</keyword>
<dbReference type="Pfam" id="PF01595">
    <property type="entry name" value="CNNM"/>
    <property type="match status" value="1"/>
</dbReference>
<feature type="domain" description="CBS" evidence="11">
    <location>
        <begin position="292"/>
        <end position="350"/>
    </location>
</feature>
<proteinExistence type="predicted"/>
<dbReference type="Gene3D" id="3.30.465.10">
    <property type="match status" value="1"/>
</dbReference>
<organism evidence="13">
    <name type="scientific">Chromera velia CCMP2878</name>
    <dbReference type="NCBI Taxonomy" id="1169474"/>
    <lineage>
        <taxon>Eukaryota</taxon>
        <taxon>Sar</taxon>
        <taxon>Alveolata</taxon>
        <taxon>Colpodellida</taxon>
        <taxon>Chromeraceae</taxon>
        <taxon>Chromera</taxon>
    </lineage>
</organism>
<dbReference type="PANTHER" id="PTHR22777:SF17">
    <property type="entry name" value="UPF0053 PROTEIN SLL0260"/>
    <property type="match status" value="1"/>
</dbReference>
<keyword evidence="6 8" id="KW-0472">Membrane</keyword>
<dbReference type="Pfam" id="PF03471">
    <property type="entry name" value="CorC_HlyC"/>
    <property type="match status" value="1"/>
</dbReference>